<accession>A0A9E7G3A9</accession>
<reference evidence="2" key="1">
    <citation type="submission" date="2022-05" db="EMBL/GenBank/DDBJ databases">
        <title>The Musa troglodytarum L. genome provides insights into the mechanism of non-climacteric behaviour and enrichment of carotenoids.</title>
        <authorList>
            <person name="Wang J."/>
        </authorList>
    </citation>
    <scope>NUCLEOTIDE SEQUENCE</scope>
    <source>
        <tissue evidence="2">Leaf</tissue>
    </source>
</reference>
<name>A0A9E7G3A9_9LILI</name>
<feature type="coiled-coil region" evidence="1">
    <location>
        <begin position="16"/>
        <end position="50"/>
    </location>
</feature>
<keyword evidence="3" id="KW-1185">Reference proteome</keyword>
<proteinExistence type="predicted"/>
<dbReference type="EMBL" id="CP097507">
    <property type="protein sequence ID" value="URE08101.1"/>
    <property type="molecule type" value="Genomic_DNA"/>
</dbReference>
<gene>
    <name evidence="2" type="ORF">MUK42_20281</name>
</gene>
<organism evidence="2 3">
    <name type="scientific">Musa troglodytarum</name>
    <name type="common">fe'i banana</name>
    <dbReference type="NCBI Taxonomy" id="320322"/>
    <lineage>
        <taxon>Eukaryota</taxon>
        <taxon>Viridiplantae</taxon>
        <taxon>Streptophyta</taxon>
        <taxon>Embryophyta</taxon>
        <taxon>Tracheophyta</taxon>
        <taxon>Spermatophyta</taxon>
        <taxon>Magnoliopsida</taxon>
        <taxon>Liliopsida</taxon>
        <taxon>Zingiberales</taxon>
        <taxon>Musaceae</taxon>
        <taxon>Musa</taxon>
    </lineage>
</organism>
<protein>
    <submittedName>
        <fullName evidence="2">Uncharacterized protein</fullName>
    </submittedName>
</protein>
<dbReference type="Proteomes" id="UP001055439">
    <property type="component" value="Chromosome 5"/>
</dbReference>
<dbReference type="AlphaFoldDB" id="A0A9E7G3A9"/>
<evidence type="ECO:0000313" key="2">
    <source>
        <dbReference type="EMBL" id="URE08101.1"/>
    </source>
</evidence>
<sequence>MRRSPSPRKRPSTTVAAEAEAAVVEAEAAVVEAEAAVVEAEAEAADVAAEAEAAAAGVDVAVVAEAIVGRRIYYELLTSKEAQCLSHLFFS</sequence>
<evidence type="ECO:0000313" key="3">
    <source>
        <dbReference type="Proteomes" id="UP001055439"/>
    </source>
</evidence>
<evidence type="ECO:0000256" key="1">
    <source>
        <dbReference type="SAM" id="Coils"/>
    </source>
</evidence>
<keyword evidence="1" id="KW-0175">Coiled coil</keyword>